<accession>A0A929MYM0</accession>
<dbReference type="AlphaFoldDB" id="A0A929MYM0"/>
<proteinExistence type="predicted"/>
<evidence type="ECO:0000313" key="1">
    <source>
        <dbReference type="EMBL" id="MBF0939624.1"/>
    </source>
</evidence>
<gene>
    <name evidence="1" type="ORF">HXK03_01930</name>
</gene>
<dbReference type="EMBL" id="JABZFZ010000057">
    <property type="protein sequence ID" value="MBF0939624.1"/>
    <property type="molecule type" value="Genomic_DNA"/>
</dbReference>
<protein>
    <submittedName>
        <fullName evidence="1">ABC transporter</fullName>
    </submittedName>
</protein>
<feature type="non-terminal residue" evidence="1">
    <location>
        <position position="234"/>
    </location>
</feature>
<evidence type="ECO:0000313" key="2">
    <source>
        <dbReference type="Proteomes" id="UP000718630"/>
    </source>
</evidence>
<comment type="caution">
    <text evidence="1">The sequence shown here is derived from an EMBL/GenBank/DDBJ whole genome shotgun (WGS) entry which is preliminary data.</text>
</comment>
<name>A0A929MYM0_9ACTO</name>
<organism evidence="1 2">
    <name type="scientific">Schaalia georgiae</name>
    <dbReference type="NCBI Taxonomy" id="52768"/>
    <lineage>
        <taxon>Bacteria</taxon>
        <taxon>Bacillati</taxon>
        <taxon>Actinomycetota</taxon>
        <taxon>Actinomycetes</taxon>
        <taxon>Actinomycetales</taxon>
        <taxon>Actinomycetaceae</taxon>
        <taxon>Schaalia</taxon>
    </lineage>
</organism>
<dbReference type="Proteomes" id="UP000718630">
    <property type="component" value="Unassembled WGS sequence"/>
</dbReference>
<reference evidence="1" key="1">
    <citation type="submission" date="2020-04" db="EMBL/GenBank/DDBJ databases">
        <title>Deep metagenomics examines the oral microbiome during advanced dental caries in children, revealing novel taxa and co-occurrences with host molecules.</title>
        <authorList>
            <person name="Baker J.L."/>
            <person name="Morton J.T."/>
            <person name="Dinis M."/>
            <person name="Alvarez R."/>
            <person name="Tran N.C."/>
            <person name="Knight R."/>
            <person name="Edlund A."/>
        </authorList>
    </citation>
    <scope>NUCLEOTIDE SEQUENCE</scope>
    <source>
        <strain evidence="1">JCVI_32_bin.64</strain>
    </source>
</reference>
<sequence>MPPSPLFDDESPSLLLSLAAGTGELASVVLAHALAGCGFHPSIVGFGGIGSLRSARVLGRVLMDRDLLQRSWLSGRRGWRQFFNAQVPRQPVLVTVGRSRRLTFADRGGYVDLVVNGHGLPPGWHDATIQVLHEADVRALGLREGDALRLAAPAPGAPARPGGHVHRRVRAGKPVRVTIRIVGDSEDFGIVSDVDDTVIVSMLPRLLTAAKHAFVDRVSSREAVDGMAEFLTDA</sequence>